<proteinExistence type="predicted"/>
<dbReference type="Gene3D" id="3.40.50.300">
    <property type="entry name" value="P-loop containing nucleotide triphosphate hydrolases"/>
    <property type="match status" value="1"/>
</dbReference>
<reference evidence="2" key="1">
    <citation type="submission" date="2012-11" db="EMBL/GenBank/DDBJ databases">
        <authorList>
            <person name="Lucero-Rivera Y.E."/>
            <person name="Tovar-Ramirez D."/>
        </authorList>
    </citation>
    <scope>NUCLEOTIDE SEQUENCE [LARGE SCALE GENOMIC DNA]</scope>
    <source>
        <strain evidence="2">Araruama</strain>
    </source>
</reference>
<accession>A0A1V1NV10</accession>
<dbReference type="SUPFAM" id="SSF52540">
    <property type="entry name" value="P-loop containing nucleoside triphosphate hydrolases"/>
    <property type="match status" value="1"/>
</dbReference>
<dbReference type="Proteomes" id="UP000189670">
    <property type="component" value="Unassembled WGS sequence"/>
</dbReference>
<sequence>MGGVGKTAMAIHLAQRYIVRNPKTEPFFFNEENKSTDDVIKALRKYLLKTFNQRVTAEDLHLFDTGVEQIQYLINQIIDKDQTPLFIFDSLELFQQDKGSDFKQVFSDLSELINELVKDEKFPVILTSRYDLPDIKNIHIRKDLNEITITDFWKKSLTLKIGEMLEKIVVPISFYKIIESLYKVFGGNFRALEFFNEIYRREPDNIYEILNKLNSLPEKYQKETLIMMSENLVFSELVGKLTMEQQQILFILSHFNIPVQRFAINLQEHGLKQAGCFSKDLLNDLIILNNYTLIEISHNTKNNKYYFYVTKIIKGLLKLGSEDSVLTTENIFFFSSFCRTVLLFYHPK</sequence>
<gene>
    <name evidence="1" type="ORF">OMM_05675</name>
</gene>
<dbReference type="AlphaFoldDB" id="A0A1V1NV10"/>
<evidence type="ECO:0000313" key="1">
    <source>
        <dbReference type="EMBL" id="ETR66394.1"/>
    </source>
</evidence>
<dbReference type="EMBL" id="ATBP01002016">
    <property type="protein sequence ID" value="ETR66394.1"/>
    <property type="molecule type" value="Genomic_DNA"/>
</dbReference>
<protein>
    <recommendedName>
        <fullName evidence="3">NACHT domain-containing protein</fullName>
    </recommendedName>
</protein>
<name>A0A1V1NV10_9BACT</name>
<dbReference type="InterPro" id="IPR027417">
    <property type="entry name" value="P-loop_NTPase"/>
</dbReference>
<evidence type="ECO:0000313" key="2">
    <source>
        <dbReference type="Proteomes" id="UP000189670"/>
    </source>
</evidence>
<evidence type="ECO:0008006" key="3">
    <source>
        <dbReference type="Google" id="ProtNLM"/>
    </source>
</evidence>
<comment type="caution">
    <text evidence="1">The sequence shown here is derived from an EMBL/GenBank/DDBJ whole genome shotgun (WGS) entry which is preliminary data.</text>
</comment>
<organism evidence="1 2">
    <name type="scientific">Candidatus Magnetoglobus multicellularis str. Araruama</name>
    <dbReference type="NCBI Taxonomy" id="890399"/>
    <lineage>
        <taxon>Bacteria</taxon>
        <taxon>Pseudomonadati</taxon>
        <taxon>Thermodesulfobacteriota</taxon>
        <taxon>Desulfobacteria</taxon>
        <taxon>Desulfobacterales</taxon>
        <taxon>Desulfobacteraceae</taxon>
        <taxon>Candidatus Magnetoglobus</taxon>
    </lineage>
</organism>